<organism evidence="2 3">
    <name type="scientific">Gymnopus androsaceus JB14</name>
    <dbReference type="NCBI Taxonomy" id="1447944"/>
    <lineage>
        <taxon>Eukaryota</taxon>
        <taxon>Fungi</taxon>
        <taxon>Dikarya</taxon>
        <taxon>Basidiomycota</taxon>
        <taxon>Agaricomycotina</taxon>
        <taxon>Agaricomycetes</taxon>
        <taxon>Agaricomycetidae</taxon>
        <taxon>Agaricales</taxon>
        <taxon>Marasmiineae</taxon>
        <taxon>Omphalotaceae</taxon>
        <taxon>Gymnopus</taxon>
    </lineage>
</organism>
<feature type="transmembrane region" description="Helical" evidence="1">
    <location>
        <begin position="78"/>
        <end position="99"/>
    </location>
</feature>
<evidence type="ECO:0000313" key="2">
    <source>
        <dbReference type="EMBL" id="KAE9398321.1"/>
    </source>
</evidence>
<keyword evidence="1" id="KW-0472">Membrane</keyword>
<dbReference type="AlphaFoldDB" id="A0A6A4HL77"/>
<reference evidence="2" key="1">
    <citation type="journal article" date="2019" name="Environ. Microbiol.">
        <title>Fungal ecological strategies reflected in gene transcription - a case study of two litter decomposers.</title>
        <authorList>
            <person name="Barbi F."/>
            <person name="Kohler A."/>
            <person name="Barry K."/>
            <person name="Baskaran P."/>
            <person name="Daum C."/>
            <person name="Fauchery L."/>
            <person name="Ihrmark K."/>
            <person name="Kuo A."/>
            <person name="LaButti K."/>
            <person name="Lipzen A."/>
            <person name="Morin E."/>
            <person name="Grigoriev I.V."/>
            <person name="Henrissat B."/>
            <person name="Lindahl B."/>
            <person name="Martin F."/>
        </authorList>
    </citation>
    <scope>NUCLEOTIDE SEQUENCE</scope>
    <source>
        <strain evidence="2">JB14</strain>
    </source>
</reference>
<gene>
    <name evidence="2" type="ORF">BT96DRAFT_1020185</name>
</gene>
<evidence type="ECO:0000313" key="3">
    <source>
        <dbReference type="Proteomes" id="UP000799118"/>
    </source>
</evidence>
<accession>A0A6A4HL77</accession>
<dbReference type="EMBL" id="ML769484">
    <property type="protein sequence ID" value="KAE9398321.1"/>
    <property type="molecule type" value="Genomic_DNA"/>
</dbReference>
<keyword evidence="1" id="KW-1133">Transmembrane helix</keyword>
<keyword evidence="3" id="KW-1185">Reference proteome</keyword>
<protein>
    <submittedName>
        <fullName evidence="2">Uncharacterized protein</fullName>
    </submittedName>
</protein>
<feature type="transmembrane region" description="Helical" evidence="1">
    <location>
        <begin position="55"/>
        <end position="72"/>
    </location>
</feature>
<feature type="transmembrane region" description="Helical" evidence="1">
    <location>
        <begin position="187"/>
        <end position="208"/>
    </location>
</feature>
<feature type="transmembrane region" description="Helical" evidence="1">
    <location>
        <begin position="220"/>
        <end position="240"/>
    </location>
</feature>
<evidence type="ECO:0000256" key="1">
    <source>
        <dbReference type="SAM" id="Phobius"/>
    </source>
</evidence>
<name>A0A6A4HL77_9AGAR</name>
<sequence length="270" mass="30268">MSVSVRIMSCAHGSIPYYIEIIPETFVYGVYSCLIPFFMFVMLKKGLRTKVRKSLFFMSLFMYTISTVHWTSVDVSLYVTLFSAILLVNYFLTDGVVVWRGFAIFLGNSNPLPSYCHYNNRVQNTTHSVARQPGAQCSHAINASQIANLVISLLTNISATTIISIKAWKFRRDITRGFDKQTNGSRIMALIVESGILYCISALTVLLASLINPEHGTLDIYSPVSFQLAGIYPVVVILLVNQGNSMDKTVFMSTIPTIQVRTHLQRREPS</sequence>
<dbReference type="OrthoDB" id="3259206at2759"/>
<feature type="transmembrane region" description="Helical" evidence="1">
    <location>
        <begin position="26"/>
        <end position="43"/>
    </location>
</feature>
<proteinExistence type="predicted"/>
<keyword evidence="1" id="KW-0812">Transmembrane</keyword>
<dbReference type="Proteomes" id="UP000799118">
    <property type="component" value="Unassembled WGS sequence"/>
</dbReference>